<comment type="subcellular location">
    <subcellularLocation>
        <location evidence="1">Membrane</location>
        <topology evidence="1">Multi-pass membrane protein</topology>
    </subcellularLocation>
</comment>
<evidence type="ECO:0000313" key="7">
    <source>
        <dbReference type="EMBL" id="SNS49536.1"/>
    </source>
</evidence>
<gene>
    <name evidence="7" type="ORF">SAMN04488078_101750</name>
</gene>
<dbReference type="EMBL" id="FZON01000017">
    <property type="protein sequence ID" value="SNS49536.1"/>
    <property type="molecule type" value="Genomic_DNA"/>
</dbReference>
<organism evidence="7 8">
    <name type="scientific">Antarctobacter heliothermus</name>
    <dbReference type="NCBI Taxonomy" id="74033"/>
    <lineage>
        <taxon>Bacteria</taxon>
        <taxon>Pseudomonadati</taxon>
        <taxon>Pseudomonadota</taxon>
        <taxon>Alphaproteobacteria</taxon>
        <taxon>Rhodobacterales</taxon>
        <taxon>Roseobacteraceae</taxon>
        <taxon>Antarctobacter</taxon>
    </lineage>
</organism>
<evidence type="ECO:0000256" key="3">
    <source>
        <dbReference type="ARBA" id="ARBA00022989"/>
    </source>
</evidence>
<evidence type="ECO:0000256" key="2">
    <source>
        <dbReference type="ARBA" id="ARBA00022692"/>
    </source>
</evidence>
<evidence type="ECO:0000256" key="1">
    <source>
        <dbReference type="ARBA" id="ARBA00004141"/>
    </source>
</evidence>
<dbReference type="GO" id="GO:0016020">
    <property type="term" value="C:membrane"/>
    <property type="evidence" value="ECO:0007669"/>
    <property type="project" value="UniProtKB-SubCell"/>
</dbReference>
<name>A0A239EXX8_9RHOB</name>
<feature type="domain" description="RDD" evidence="6">
    <location>
        <begin position="24"/>
        <end position="138"/>
    </location>
</feature>
<dbReference type="AlphaFoldDB" id="A0A239EXX8"/>
<proteinExistence type="predicted"/>
<accession>A0A239EXX8</accession>
<keyword evidence="4 5" id="KW-0472">Membrane</keyword>
<protein>
    <submittedName>
        <fullName evidence="7">Uncharacterized membrane protein YckC, RDD family</fullName>
    </submittedName>
</protein>
<evidence type="ECO:0000313" key="8">
    <source>
        <dbReference type="Proteomes" id="UP000198440"/>
    </source>
</evidence>
<evidence type="ECO:0000256" key="5">
    <source>
        <dbReference type="SAM" id="Phobius"/>
    </source>
</evidence>
<feature type="transmembrane region" description="Helical" evidence="5">
    <location>
        <begin position="105"/>
        <end position="126"/>
    </location>
</feature>
<feature type="transmembrane region" description="Helical" evidence="5">
    <location>
        <begin position="35"/>
        <end position="66"/>
    </location>
</feature>
<keyword evidence="3 5" id="KW-1133">Transmembrane helix</keyword>
<keyword evidence="2 5" id="KW-0812">Transmembrane</keyword>
<dbReference type="Proteomes" id="UP000198440">
    <property type="component" value="Unassembled WGS sequence"/>
</dbReference>
<sequence>MYSEPMSHLPDPERQVAFYEGVTVKRGLAWVVDTVLIALITLPISVFSIVGLFILPLMFLVIGFIYRWMFIAGGSSTPGMRLMSIEFRNAHGARLDGGEAFLHTLGYTVISSTVILQLGSIVMMFVTERGQGLHDMLLGTVALNRRF</sequence>
<dbReference type="InterPro" id="IPR010432">
    <property type="entry name" value="RDD"/>
</dbReference>
<evidence type="ECO:0000256" key="4">
    <source>
        <dbReference type="ARBA" id="ARBA00023136"/>
    </source>
</evidence>
<dbReference type="Pfam" id="PF06271">
    <property type="entry name" value="RDD"/>
    <property type="match status" value="1"/>
</dbReference>
<evidence type="ECO:0000259" key="6">
    <source>
        <dbReference type="Pfam" id="PF06271"/>
    </source>
</evidence>
<dbReference type="OrthoDB" id="7270324at2"/>
<reference evidence="7 8" key="1">
    <citation type="submission" date="2017-06" db="EMBL/GenBank/DDBJ databases">
        <authorList>
            <person name="Kim H.J."/>
            <person name="Triplett B.A."/>
        </authorList>
    </citation>
    <scope>NUCLEOTIDE SEQUENCE [LARGE SCALE GENOMIC DNA]</scope>
    <source>
        <strain evidence="7 8">DSM 11445</strain>
    </source>
</reference>
<dbReference type="RefSeq" id="WP_089277899.1">
    <property type="nucleotide sequence ID" value="NZ_FZON01000017.1"/>
</dbReference>